<dbReference type="GO" id="GO:0061630">
    <property type="term" value="F:ubiquitin protein ligase activity"/>
    <property type="evidence" value="ECO:0007669"/>
    <property type="project" value="TreeGrafter"/>
</dbReference>
<gene>
    <name evidence="1" type="ORF">CGI_10008209</name>
</gene>
<evidence type="ECO:0000313" key="1">
    <source>
        <dbReference type="EMBL" id="EKC23524.1"/>
    </source>
</evidence>
<dbReference type="SUPFAM" id="SSF57845">
    <property type="entry name" value="B-box zinc-binding domain"/>
    <property type="match status" value="1"/>
</dbReference>
<dbReference type="Pfam" id="PF00643">
    <property type="entry name" value="zf-B_box"/>
    <property type="match status" value="1"/>
</dbReference>
<dbReference type="SUPFAM" id="SSF101898">
    <property type="entry name" value="NHL repeat"/>
    <property type="match status" value="1"/>
</dbReference>
<dbReference type="GO" id="GO:0000209">
    <property type="term" value="P:protein polyubiquitination"/>
    <property type="evidence" value="ECO:0007669"/>
    <property type="project" value="TreeGrafter"/>
</dbReference>
<dbReference type="HOGENOM" id="CLU_040222_0_0_1"/>
<accession>K1PWW0</accession>
<dbReference type="PROSITE" id="PS50119">
    <property type="entry name" value="ZF_BBOX"/>
    <property type="match status" value="1"/>
</dbReference>
<dbReference type="GO" id="GO:0043161">
    <property type="term" value="P:proteasome-mediated ubiquitin-dependent protein catabolic process"/>
    <property type="evidence" value="ECO:0007669"/>
    <property type="project" value="TreeGrafter"/>
</dbReference>
<name>K1PWW0_MAGGI</name>
<dbReference type="EMBL" id="JH815808">
    <property type="protein sequence ID" value="EKC23524.1"/>
    <property type="molecule type" value="Genomic_DNA"/>
</dbReference>
<dbReference type="AlphaFoldDB" id="K1PWW0"/>
<dbReference type="PANTHER" id="PTHR24104:SF57">
    <property type="entry name" value="BEE-MILK PROTEIN"/>
    <property type="match status" value="1"/>
</dbReference>
<dbReference type="PANTHER" id="PTHR24104">
    <property type="entry name" value="E3 UBIQUITIN-PROTEIN LIGASE NHLRC1-RELATED"/>
    <property type="match status" value="1"/>
</dbReference>
<sequence length="536" mass="61337">MDYIRKDRNIIECSQHPSKALSLYCWTCDKAICEVCSSDNHSFHEWGSISRFSVNWKNITKTNKGIQDGHLCQINENIKYIRQLKEENVQKTTEKIRRIDEQKTEMLNVIAKLIENQVQQAEDELVKNNSKLAKLETRFQTHVETLRQKTAQFEKNRNTNSQFLEDHNELKTMMSEMKAMTHEKISRYGELSLFVKGNVEVHKMEKMLGKAQNVSDMNATPISEFSVGEKTIADICPESEDIAWVHGVSEDFNTLVNIKGERKKKQKHCASFGNCTLMENGDMFFNDYMAQCIKRLSPSGLISLVKEAKPLTPLGISQMFDGCLLVTLDSEEFSLTSIKGKSLVWHMTQAGRVLKEYEFDMDGTTKLFACPYRAVQNGNSDICVVDILTSNTGRVVVLRKEGALKFRYEGNDTSKTFDPSMVCCDVSYNILVSDYSNDCVHVITADGQFVRYLLTSQNGLFKPYCLAIFNNCLWIGCRDGKIKVVRHHVTKDMNISYGLDAVAKNSIDFEMIKVINYWKAKNKEEEEEEDENDIDV</sequence>
<dbReference type="InterPro" id="IPR011042">
    <property type="entry name" value="6-blade_b-propeller_TolB-like"/>
</dbReference>
<dbReference type="InterPro" id="IPR050952">
    <property type="entry name" value="TRIM-NHL_E3_ligases"/>
</dbReference>
<dbReference type="GO" id="GO:0008270">
    <property type="term" value="F:zinc ion binding"/>
    <property type="evidence" value="ECO:0007669"/>
    <property type="project" value="InterPro"/>
</dbReference>
<dbReference type="InParanoid" id="K1PWW0"/>
<protein>
    <submittedName>
        <fullName evidence="1">Tripartite motif-containing protein 2</fullName>
    </submittedName>
</protein>
<dbReference type="InterPro" id="IPR000315">
    <property type="entry name" value="Znf_B-box"/>
</dbReference>
<dbReference type="Gene3D" id="2.120.10.30">
    <property type="entry name" value="TolB, C-terminal domain"/>
    <property type="match status" value="1"/>
</dbReference>
<reference evidence="1" key="1">
    <citation type="journal article" date="2012" name="Nature">
        <title>The oyster genome reveals stress adaptation and complexity of shell formation.</title>
        <authorList>
            <person name="Zhang G."/>
            <person name="Fang X."/>
            <person name="Guo X."/>
            <person name="Li L."/>
            <person name="Luo R."/>
            <person name="Xu F."/>
            <person name="Yang P."/>
            <person name="Zhang L."/>
            <person name="Wang X."/>
            <person name="Qi H."/>
            <person name="Xiong Z."/>
            <person name="Que H."/>
            <person name="Xie Y."/>
            <person name="Holland P.W."/>
            <person name="Paps J."/>
            <person name="Zhu Y."/>
            <person name="Wu F."/>
            <person name="Chen Y."/>
            <person name="Wang J."/>
            <person name="Peng C."/>
            <person name="Meng J."/>
            <person name="Yang L."/>
            <person name="Liu J."/>
            <person name="Wen B."/>
            <person name="Zhang N."/>
            <person name="Huang Z."/>
            <person name="Zhu Q."/>
            <person name="Feng Y."/>
            <person name="Mount A."/>
            <person name="Hedgecock D."/>
            <person name="Xu Z."/>
            <person name="Liu Y."/>
            <person name="Domazet-Loso T."/>
            <person name="Du Y."/>
            <person name="Sun X."/>
            <person name="Zhang S."/>
            <person name="Liu B."/>
            <person name="Cheng P."/>
            <person name="Jiang X."/>
            <person name="Li J."/>
            <person name="Fan D."/>
            <person name="Wang W."/>
            <person name="Fu W."/>
            <person name="Wang T."/>
            <person name="Wang B."/>
            <person name="Zhang J."/>
            <person name="Peng Z."/>
            <person name="Li Y."/>
            <person name="Li N."/>
            <person name="Wang J."/>
            <person name="Chen M."/>
            <person name="He Y."/>
            <person name="Tan F."/>
            <person name="Song X."/>
            <person name="Zheng Q."/>
            <person name="Huang R."/>
            <person name="Yang H."/>
            <person name="Du X."/>
            <person name="Chen L."/>
            <person name="Yang M."/>
            <person name="Gaffney P.M."/>
            <person name="Wang S."/>
            <person name="Luo L."/>
            <person name="She Z."/>
            <person name="Ming Y."/>
            <person name="Huang W."/>
            <person name="Zhang S."/>
            <person name="Huang B."/>
            <person name="Zhang Y."/>
            <person name="Qu T."/>
            <person name="Ni P."/>
            <person name="Miao G."/>
            <person name="Wang J."/>
            <person name="Wang Q."/>
            <person name="Steinberg C.E."/>
            <person name="Wang H."/>
            <person name="Li N."/>
            <person name="Qian L."/>
            <person name="Zhang G."/>
            <person name="Li Y."/>
            <person name="Yang H."/>
            <person name="Liu X."/>
            <person name="Wang J."/>
            <person name="Yin Y."/>
            <person name="Wang J."/>
        </authorList>
    </citation>
    <scope>NUCLEOTIDE SEQUENCE [LARGE SCALE GENOMIC DNA]</scope>
    <source>
        <strain evidence="1">05x7-T-G4-1.051#20</strain>
    </source>
</reference>
<organism evidence="1">
    <name type="scientific">Magallana gigas</name>
    <name type="common">Pacific oyster</name>
    <name type="synonym">Crassostrea gigas</name>
    <dbReference type="NCBI Taxonomy" id="29159"/>
    <lineage>
        <taxon>Eukaryota</taxon>
        <taxon>Metazoa</taxon>
        <taxon>Spiralia</taxon>
        <taxon>Lophotrochozoa</taxon>
        <taxon>Mollusca</taxon>
        <taxon>Bivalvia</taxon>
        <taxon>Autobranchia</taxon>
        <taxon>Pteriomorphia</taxon>
        <taxon>Ostreida</taxon>
        <taxon>Ostreoidea</taxon>
        <taxon>Ostreidae</taxon>
        <taxon>Magallana</taxon>
    </lineage>
</organism>
<proteinExistence type="predicted"/>
<dbReference type="CDD" id="cd19764">
    <property type="entry name" value="Bbox2_TRIM9-like"/>
    <property type="match status" value="1"/>
</dbReference>
<dbReference type="Gene3D" id="3.30.160.60">
    <property type="entry name" value="Classic Zinc Finger"/>
    <property type="match status" value="1"/>
</dbReference>